<dbReference type="AlphaFoldDB" id="A0A4R0Z0D5"/>
<gene>
    <name evidence="2" type="ORF">EZM97_04295</name>
</gene>
<evidence type="ECO:0000313" key="2">
    <source>
        <dbReference type="EMBL" id="TCI12576.1"/>
    </source>
</evidence>
<comment type="caution">
    <text evidence="2">The sequence shown here is derived from an EMBL/GenBank/DDBJ whole genome shotgun (WGS) entry which is preliminary data.</text>
</comment>
<feature type="region of interest" description="Disordered" evidence="1">
    <location>
        <begin position="1"/>
        <end position="103"/>
    </location>
</feature>
<organism evidence="2 3">
    <name type="scientific">Dyella soli</name>
    <dbReference type="NCBI Taxonomy" id="522319"/>
    <lineage>
        <taxon>Bacteria</taxon>
        <taxon>Pseudomonadati</taxon>
        <taxon>Pseudomonadota</taxon>
        <taxon>Gammaproteobacteria</taxon>
        <taxon>Lysobacterales</taxon>
        <taxon>Rhodanobacteraceae</taxon>
        <taxon>Dyella</taxon>
    </lineage>
</organism>
<evidence type="ECO:0000256" key="1">
    <source>
        <dbReference type="SAM" id="MobiDB-lite"/>
    </source>
</evidence>
<name>A0A4R0Z0D5_9GAMM</name>
<dbReference type="Proteomes" id="UP000291822">
    <property type="component" value="Unassembled WGS sequence"/>
</dbReference>
<proteinExistence type="predicted"/>
<reference evidence="2 3" key="1">
    <citation type="submission" date="2019-02" db="EMBL/GenBank/DDBJ databases">
        <title>Dyella amyloliquefaciens sp. nov., isolated from forest soil.</title>
        <authorList>
            <person name="Gao Z.-H."/>
            <person name="Qiu L.-H."/>
        </authorList>
    </citation>
    <scope>NUCLEOTIDE SEQUENCE [LARGE SCALE GENOMIC DNA]</scope>
    <source>
        <strain evidence="2 3">KACC 12747</strain>
    </source>
</reference>
<protein>
    <submittedName>
        <fullName evidence="2">Uncharacterized protein</fullName>
    </submittedName>
</protein>
<dbReference type="EMBL" id="SJTG01000001">
    <property type="protein sequence ID" value="TCI12576.1"/>
    <property type="molecule type" value="Genomic_DNA"/>
</dbReference>
<evidence type="ECO:0000313" key="3">
    <source>
        <dbReference type="Proteomes" id="UP000291822"/>
    </source>
</evidence>
<sequence>MNHATQQDTSRRGTESMAERAPRTFGESHERPVKAPSNHPTSPDIPRPIPNNPIPNEPMIGNHTSSQRQEPRGEPHRQQPKQPDQANPPGRPSRNPRETDEAE</sequence>
<accession>A0A4R0Z0D5</accession>
<dbReference type="RefSeq" id="WP_131150646.1">
    <property type="nucleotide sequence ID" value="NZ_SJTG01000001.1"/>
</dbReference>
<feature type="compositionally biased region" description="Pro residues" evidence="1">
    <location>
        <begin position="43"/>
        <end position="56"/>
    </location>
</feature>
<keyword evidence="3" id="KW-1185">Reference proteome</keyword>
<feature type="compositionally biased region" description="Basic and acidic residues" evidence="1">
    <location>
        <begin position="9"/>
        <end position="33"/>
    </location>
</feature>